<sequence>MHPPPRCDRSTACHPEPQVVFVATECGPWCKVGGLADVLAALPPALAARGHEVLTVVPRYAPYTGVEPTGVSVPLELPPLPVRKARPAAAAAASGASGAEQAGSGDGDEEMADAAAEAGGEAAAAQDPAAAAAAAEEGPGCGSGGGGTGGDALPAHADLWQCLQGGVRRLFVDHPLFTSA</sequence>
<evidence type="ECO:0000313" key="8">
    <source>
        <dbReference type="Proteomes" id="UP000008141"/>
    </source>
</evidence>
<gene>
    <name evidence="7" type="ORF">CHLNCDRAFT_54504</name>
</gene>
<dbReference type="UniPathway" id="UPA00152"/>
<evidence type="ECO:0000313" key="7">
    <source>
        <dbReference type="EMBL" id="EFN52277.1"/>
    </source>
</evidence>
<evidence type="ECO:0000256" key="5">
    <source>
        <dbReference type="SAM" id="MobiDB-lite"/>
    </source>
</evidence>
<dbReference type="GO" id="GO:0016757">
    <property type="term" value="F:glycosyltransferase activity"/>
    <property type="evidence" value="ECO:0007669"/>
    <property type="project" value="UniProtKB-KW"/>
</dbReference>
<dbReference type="STRING" id="554065.E1ZPL5"/>
<organism evidence="8">
    <name type="scientific">Chlorella variabilis</name>
    <name type="common">Green alga</name>
    <dbReference type="NCBI Taxonomy" id="554065"/>
    <lineage>
        <taxon>Eukaryota</taxon>
        <taxon>Viridiplantae</taxon>
        <taxon>Chlorophyta</taxon>
        <taxon>core chlorophytes</taxon>
        <taxon>Trebouxiophyceae</taxon>
        <taxon>Chlorellales</taxon>
        <taxon>Chlorellaceae</taxon>
        <taxon>Chlorella clade</taxon>
        <taxon>Chlorella</taxon>
    </lineage>
</organism>
<dbReference type="AlphaFoldDB" id="E1ZPL5"/>
<dbReference type="InterPro" id="IPR013534">
    <property type="entry name" value="Starch_synth_cat_dom"/>
</dbReference>
<accession>E1ZPL5</accession>
<proteinExistence type="predicted"/>
<keyword evidence="3" id="KW-0808">Transferase</keyword>
<reference evidence="7 8" key="1">
    <citation type="journal article" date="2010" name="Plant Cell">
        <title>The Chlorella variabilis NC64A genome reveals adaptation to photosymbiosis, coevolution with viruses, and cryptic sex.</title>
        <authorList>
            <person name="Blanc G."/>
            <person name="Duncan G."/>
            <person name="Agarkova I."/>
            <person name="Borodovsky M."/>
            <person name="Gurnon J."/>
            <person name="Kuo A."/>
            <person name="Lindquist E."/>
            <person name="Lucas S."/>
            <person name="Pangilinan J."/>
            <person name="Polle J."/>
            <person name="Salamov A."/>
            <person name="Terry A."/>
            <person name="Yamada T."/>
            <person name="Dunigan D.D."/>
            <person name="Grigoriev I.V."/>
            <person name="Claverie J.M."/>
            <person name="Van Etten J.L."/>
        </authorList>
    </citation>
    <scope>NUCLEOTIDE SEQUENCE [LARGE SCALE GENOMIC DNA]</scope>
    <source>
        <strain evidence="7 8">NC64A</strain>
    </source>
</reference>
<dbReference type="RefSeq" id="XP_005844379.1">
    <property type="nucleotide sequence ID" value="XM_005844317.1"/>
</dbReference>
<feature type="compositionally biased region" description="Low complexity" evidence="5">
    <location>
        <begin position="113"/>
        <end position="138"/>
    </location>
</feature>
<dbReference type="PANTHER" id="PTHR45825:SF3">
    <property type="entry name" value="GRANULE-BOUND STARCH SYNTHASE 1, CHLOROPLASTIC_AMYLOPLASTIC"/>
    <property type="match status" value="1"/>
</dbReference>
<evidence type="ECO:0000256" key="1">
    <source>
        <dbReference type="ARBA" id="ARBA00004727"/>
    </source>
</evidence>
<name>E1ZPL5_CHLVA</name>
<feature type="region of interest" description="Disordered" evidence="5">
    <location>
        <begin position="91"/>
        <end position="147"/>
    </location>
</feature>
<dbReference type="SUPFAM" id="SSF53756">
    <property type="entry name" value="UDP-Glycosyltransferase/glycogen phosphorylase"/>
    <property type="match status" value="1"/>
</dbReference>
<evidence type="ECO:0000256" key="3">
    <source>
        <dbReference type="ARBA" id="ARBA00022679"/>
    </source>
</evidence>
<feature type="non-terminal residue" evidence="7">
    <location>
        <position position="180"/>
    </location>
</feature>
<protein>
    <recommendedName>
        <fullName evidence="6">Starch synthase catalytic domain-containing protein</fullName>
    </recommendedName>
</protein>
<dbReference type="KEGG" id="cvr:CHLNCDRAFT_54504"/>
<dbReference type="Pfam" id="PF08323">
    <property type="entry name" value="Glyco_transf_5"/>
    <property type="match status" value="1"/>
</dbReference>
<dbReference type="PANTHER" id="PTHR45825">
    <property type="entry name" value="GRANULE-BOUND STARCH SYNTHASE 1, CHLOROPLASTIC/AMYLOPLASTIC"/>
    <property type="match status" value="1"/>
</dbReference>
<dbReference type="Gene3D" id="3.40.50.2000">
    <property type="entry name" value="Glycogen Phosphorylase B"/>
    <property type="match status" value="1"/>
</dbReference>
<evidence type="ECO:0000256" key="2">
    <source>
        <dbReference type="ARBA" id="ARBA00022676"/>
    </source>
</evidence>
<keyword evidence="4" id="KW-0750">Starch biosynthesis</keyword>
<feature type="compositionally biased region" description="Low complexity" evidence="5">
    <location>
        <begin position="91"/>
        <end position="103"/>
    </location>
</feature>
<comment type="pathway">
    <text evidence="1">Glycan biosynthesis; starch biosynthesis.</text>
</comment>
<dbReference type="EMBL" id="GL433857">
    <property type="protein sequence ID" value="EFN52277.1"/>
    <property type="molecule type" value="Genomic_DNA"/>
</dbReference>
<evidence type="ECO:0000256" key="4">
    <source>
        <dbReference type="ARBA" id="ARBA00022922"/>
    </source>
</evidence>
<keyword evidence="2" id="KW-0328">Glycosyltransferase</keyword>
<dbReference type="GO" id="GO:0019252">
    <property type="term" value="P:starch biosynthetic process"/>
    <property type="evidence" value="ECO:0007669"/>
    <property type="project" value="UniProtKB-UniPathway"/>
</dbReference>
<dbReference type="GeneID" id="17351779"/>
<keyword evidence="8" id="KW-1185">Reference proteome</keyword>
<dbReference type="Proteomes" id="UP000008141">
    <property type="component" value="Unassembled WGS sequence"/>
</dbReference>
<dbReference type="InParanoid" id="E1ZPL5"/>
<feature type="domain" description="Starch synthase catalytic" evidence="6">
    <location>
        <begin position="18"/>
        <end position="62"/>
    </location>
</feature>
<evidence type="ECO:0000259" key="6">
    <source>
        <dbReference type="Pfam" id="PF08323"/>
    </source>
</evidence>